<gene>
    <name evidence="13" type="ORF">RM6536_0390</name>
</gene>
<sequence length="605" mass="66688">MKSIYTQLRLFFPGRSFTLLVFNLIGLFILSLMEMVGVAAVLPIVNIAMGAELTGYLAVLSDIFGNPQRSELVLYLGVVLVLAFVFKGIASLIFKRWSLKFTGYQQLATSTTILNHYMKDSYFNHRKSQPEDTVYLIGTYVVFAYRGYVGAIINFIGDLLSILVLLVMILCVMPIPALIAFAYFGITISVMQFFLRRGNAKYGEISARAGRDALRSLFDNIKGFREIRISNSRESTVEEYRQHALRSVNSDVNISFFADFPKYALEIIFIVGIAGLLGLMTSTQGADSLPALMLFATACIRILPNATRMVASLGGIRANEFASEEVAKVIRSMSPEEQRLQMVGPKGDFDPATIINPAIEPVDVLVDNLVYRYPDGDKDVLKDIQLDVPAGTSVAFVGGSGSGKTTLVDLILGLLTPTSGTISSQGRDIHTDLPSWYQKIGYVPQDPYLGNGTLREAVAFGIPKQCIDDDRVLYCLELAELMPVVETLEDGIDTPIGENGNRLSGGQRQRVGIARAMYRNPSLLIMDEATSALDNETEHKITQTINRISQEITVIIVAHRLSTVRNVDQLVYLSQGRIANKGTFKEVQAANEEFANLVRLGQLPD</sequence>
<feature type="domain" description="ABC transmembrane type-1" evidence="12">
    <location>
        <begin position="56"/>
        <end position="318"/>
    </location>
</feature>
<dbReference type="InterPro" id="IPR011527">
    <property type="entry name" value="ABC1_TM_dom"/>
</dbReference>
<dbReference type="GO" id="GO:0005886">
    <property type="term" value="C:plasma membrane"/>
    <property type="evidence" value="ECO:0007669"/>
    <property type="project" value="UniProtKB-SubCell"/>
</dbReference>
<dbReference type="InterPro" id="IPR017871">
    <property type="entry name" value="ABC_transporter-like_CS"/>
</dbReference>
<name>A0A0K2RYK0_9MICC</name>
<evidence type="ECO:0000256" key="3">
    <source>
        <dbReference type="ARBA" id="ARBA00022475"/>
    </source>
</evidence>
<dbReference type="PANTHER" id="PTHR24221">
    <property type="entry name" value="ATP-BINDING CASSETTE SUB-FAMILY B"/>
    <property type="match status" value="1"/>
</dbReference>
<evidence type="ECO:0000256" key="5">
    <source>
        <dbReference type="ARBA" id="ARBA00022741"/>
    </source>
</evidence>
<feature type="transmembrane region" description="Helical" evidence="10">
    <location>
        <begin position="263"/>
        <end position="282"/>
    </location>
</feature>
<keyword evidence="2" id="KW-0813">Transport</keyword>
<dbReference type="InterPro" id="IPR003439">
    <property type="entry name" value="ABC_transporter-like_ATP-bd"/>
</dbReference>
<evidence type="ECO:0000256" key="8">
    <source>
        <dbReference type="ARBA" id="ARBA00023136"/>
    </source>
</evidence>
<feature type="transmembrane region" description="Helical" evidence="10">
    <location>
        <begin position="20"/>
        <end position="45"/>
    </location>
</feature>
<evidence type="ECO:0000256" key="10">
    <source>
        <dbReference type="SAM" id="Phobius"/>
    </source>
</evidence>
<dbReference type="Proteomes" id="UP000066203">
    <property type="component" value="Chromosome"/>
</dbReference>
<feature type="transmembrane region" description="Helical" evidence="10">
    <location>
        <begin position="72"/>
        <end position="94"/>
    </location>
</feature>
<dbReference type="PATRIC" id="fig|43675.28.peg.393"/>
<dbReference type="SUPFAM" id="SSF90123">
    <property type="entry name" value="ABC transporter transmembrane region"/>
    <property type="match status" value="1"/>
</dbReference>
<dbReference type="PANTHER" id="PTHR24221:SF654">
    <property type="entry name" value="ATP-BINDING CASSETTE SUB-FAMILY B MEMBER 6"/>
    <property type="match status" value="1"/>
</dbReference>
<dbReference type="InterPro" id="IPR027417">
    <property type="entry name" value="P-loop_NTPase"/>
</dbReference>
<protein>
    <recommendedName>
        <fullName evidence="15">ABC transporter ATP-binding protein</fullName>
    </recommendedName>
</protein>
<dbReference type="GO" id="GO:0005524">
    <property type="term" value="F:ATP binding"/>
    <property type="evidence" value="ECO:0007669"/>
    <property type="project" value="UniProtKB-KW"/>
</dbReference>
<keyword evidence="5" id="KW-0547">Nucleotide-binding</keyword>
<comment type="similarity">
    <text evidence="9">Belongs to the ABC transporter superfamily. Lipid exporter (TC 3.A.1.106) family.</text>
</comment>
<keyword evidence="8 10" id="KW-0472">Membrane</keyword>
<feature type="domain" description="ABC transporter" evidence="11">
    <location>
        <begin position="364"/>
        <end position="600"/>
    </location>
</feature>
<evidence type="ECO:0000256" key="6">
    <source>
        <dbReference type="ARBA" id="ARBA00022840"/>
    </source>
</evidence>
<dbReference type="Gene3D" id="3.40.50.300">
    <property type="entry name" value="P-loop containing nucleotide triphosphate hydrolases"/>
    <property type="match status" value="1"/>
</dbReference>
<dbReference type="EMBL" id="AP014938">
    <property type="protein sequence ID" value="BAS19637.1"/>
    <property type="molecule type" value="Genomic_DNA"/>
</dbReference>
<evidence type="ECO:0000256" key="1">
    <source>
        <dbReference type="ARBA" id="ARBA00004651"/>
    </source>
</evidence>
<dbReference type="GO" id="GO:0034040">
    <property type="term" value="F:ATPase-coupled lipid transmembrane transporter activity"/>
    <property type="evidence" value="ECO:0007669"/>
    <property type="project" value="TreeGrafter"/>
</dbReference>
<keyword evidence="6" id="KW-0067">ATP-binding</keyword>
<dbReference type="GO" id="GO:0016887">
    <property type="term" value="F:ATP hydrolysis activity"/>
    <property type="evidence" value="ECO:0007669"/>
    <property type="project" value="InterPro"/>
</dbReference>
<evidence type="ECO:0008006" key="15">
    <source>
        <dbReference type="Google" id="ProtNLM"/>
    </source>
</evidence>
<evidence type="ECO:0000256" key="9">
    <source>
        <dbReference type="ARBA" id="ARBA00061644"/>
    </source>
</evidence>
<organism evidence="13">
    <name type="scientific">Rothia mucilaginosa</name>
    <dbReference type="NCBI Taxonomy" id="43675"/>
    <lineage>
        <taxon>Bacteria</taxon>
        <taxon>Bacillati</taxon>
        <taxon>Actinomycetota</taxon>
        <taxon>Actinomycetes</taxon>
        <taxon>Micrococcales</taxon>
        <taxon>Micrococcaceae</taxon>
        <taxon>Rothia</taxon>
    </lineage>
</organism>
<dbReference type="PROSITE" id="PS50929">
    <property type="entry name" value="ABC_TM1F"/>
    <property type="match status" value="1"/>
</dbReference>
<keyword evidence="3" id="KW-1003">Cell membrane</keyword>
<feature type="transmembrane region" description="Helical" evidence="10">
    <location>
        <begin position="134"/>
        <end position="156"/>
    </location>
</feature>
<dbReference type="PROSITE" id="PS50893">
    <property type="entry name" value="ABC_TRANSPORTER_2"/>
    <property type="match status" value="1"/>
</dbReference>
<reference evidence="14" key="1">
    <citation type="submission" date="2015-08" db="EMBL/GenBank/DDBJ databases">
        <title>Complete genome sequence of Rothia mucilaginosa strain NUM-Rm6536.</title>
        <authorList>
            <person name="Nambu T."/>
        </authorList>
    </citation>
    <scope>NUCLEOTIDE SEQUENCE [LARGE SCALE GENOMIC DNA]</scope>
    <source>
        <strain evidence="14">NUM-Rm6536</strain>
    </source>
</reference>
<evidence type="ECO:0000256" key="4">
    <source>
        <dbReference type="ARBA" id="ARBA00022692"/>
    </source>
</evidence>
<dbReference type="SUPFAM" id="SSF52540">
    <property type="entry name" value="P-loop containing nucleoside triphosphate hydrolases"/>
    <property type="match status" value="1"/>
</dbReference>
<feature type="transmembrane region" description="Helical" evidence="10">
    <location>
        <begin position="162"/>
        <end position="195"/>
    </location>
</feature>
<comment type="subcellular location">
    <subcellularLocation>
        <location evidence="1">Cell membrane</location>
        <topology evidence="1">Multi-pass membrane protein</topology>
    </subcellularLocation>
</comment>
<keyword evidence="7 10" id="KW-1133">Transmembrane helix</keyword>
<dbReference type="InterPro" id="IPR039421">
    <property type="entry name" value="Type_1_exporter"/>
</dbReference>
<evidence type="ECO:0000256" key="2">
    <source>
        <dbReference type="ARBA" id="ARBA00022448"/>
    </source>
</evidence>
<dbReference type="InterPro" id="IPR003593">
    <property type="entry name" value="AAA+_ATPase"/>
</dbReference>
<dbReference type="InterPro" id="IPR036640">
    <property type="entry name" value="ABC1_TM_sf"/>
</dbReference>
<dbReference type="SMART" id="SM00382">
    <property type="entry name" value="AAA"/>
    <property type="match status" value="1"/>
</dbReference>
<keyword evidence="4 10" id="KW-0812">Transmembrane</keyword>
<evidence type="ECO:0000256" key="7">
    <source>
        <dbReference type="ARBA" id="ARBA00022989"/>
    </source>
</evidence>
<dbReference type="Gene3D" id="1.20.1560.10">
    <property type="entry name" value="ABC transporter type 1, transmembrane domain"/>
    <property type="match status" value="1"/>
</dbReference>
<proteinExistence type="inferred from homology"/>
<evidence type="ECO:0000313" key="13">
    <source>
        <dbReference type="EMBL" id="BAS19637.1"/>
    </source>
</evidence>
<accession>A0A0K2RYK0</accession>
<dbReference type="FunFam" id="3.40.50.300:FF:000299">
    <property type="entry name" value="ABC transporter ATP-binding protein/permease"/>
    <property type="match status" value="1"/>
</dbReference>
<evidence type="ECO:0000313" key="14">
    <source>
        <dbReference type="Proteomes" id="UP000066203"/>
    </source>
</evidence>
<dbReference type="Pfam" id="PF00005">
    <property type="entry name" value="ABC_tran"/>
    <property type="match status" value="1"/>
</dbReference>
<dbReference type="RefSeq" id="WP_060823823.1">
    <property type="nucleotide sequence ID" value="NZ_AP014938.1"/>
</dbReference>
<dbReference type="AlphaFoldDB" id="A0A0K2RYK0"/>
<dbReference type="GO" id="GO:0140359">
    <property type="term" value="F:ABC-type transporter activity"/>
    <property type="evidence" value="ECO:0007669"/>
    <property type="project" value="InterPro"/>
</dbReference>
<evidence type="ECO:0000259" key="11">
    <source>
        <dbReference type="PROSITE" id="PS50893"/>
    </source>
</evidence>
<dbReference type="PROSITE" id="PS00211">
    <property type="entry name" value="ABC_TRANSPORTER_1"/>
    <property type="match status" value="1"/>
</dbReference>
<evidence type="ECO:0000259" key="12">
    <source>
        <dbReference type="PROSITE" id="PS50929"/>
    </source>
</evidence>